<dbReference type="NCBIfam" id="NF002114">
    <property type="entry name" value="PRK00951.2-4"/>
    <property type="match status" value="1"/>
</dbReference>
<dbReference type="EC" id="4.2.1.19" evidence="6 7"/>
<evidence type="ECO:0000256" key="3">
    <source>
        <dbReference type="ARBA" id="ARBA00022605"/>
    </source>
</evidence>
<dbReference type="InterPro" id="IPR000807">
    <property type="entry name" value="ImidazoleglycerolP_deHydtase"/>
</dbReference>
<dbReference type="CDD" id="cd07914">
    <property type="entry name" value="IGPD"/>
    <property type="match status" value="1"/>
</dbReference>
<dbReference type="GO" id="GO:0000105">
    <property type="term" value="P:L-histidine biosynthetic process"/>
    <property type="evidence" value="ECO:0007669"/>
    <property type="project" value="UniProtKB-UniRule"/>
</dbReference>
<dbReference type="PANTHER" id="PTHR23133:SF2">
    <property type="entry name" value="IMIDAZOLEGLYCEROL-PHOSPHATE DEHYDRATASE"/>
    <property type="match status" value="1"/>
</dbReference>
<dbReference type="NCBIfam" id="NF002111">
    <property type="entry name" value="PRK00951.2-1"/>
    <property type="match status" value="1"/>
</dbReference>
<keyword evidence="9" id="KW-1185">Reference proteome</keyword>
<dbReference type="Pfam" id="PF00475">
    <property type="entry name" value="IGPD"/>
    <property type="match status" value="1"/>
</dbReference>
<dbReference type="PROSITE" id="PS00954">
    <property type="entry name" value="IGP_DEHYDRATASE_1"/>
    <property type="match status" value="1"/>
</dbReference>
<protein>
    <recommendedName>
        <fullName evidence="2 6">Imidazoleglycerol-phosphate dehydratase</fullName>
        <shortName evidence="6">IGPD</shortName>
        <ecNumber evidence="6 7">4.2.1.19</ecNumber>
    </recommendedName>
</protein>
<keyword evidence="6" id="KW-0963">Cytoplasm</keyword>
<evidence type="ECO:0000313" key="8">
    <source>
        <dbReference type="EMBL" id="MBC5999957.1"/>
    </source>
</evidence>
<evidence type="ECO:0000256" key="6">
    <source>
        <dbReference type="HAMAP-Rule" id="MF_00076"/>
    </source>
</evidence>
<comment type="caution">
    <text evidence="8">The sequence shown here is derived from an EMBL/GenBank/DDBJ whole genome shotgun (WGS) entry which is preliminary data.</text>
</comment>
<evidence type="ECO:0000256" key="5">
    <source>
        <dbReference type="ARBA" id="ARBA00023239"/>
    </source>
</evidence>
<name>A0A923NG22_9FIRM</name>
<dbReference type="GO" id="GO:0005737">
    <property type="term" value="C:cytoplasm"/>
    <property type="evidence" value="ECO:0007669"/>
    <property type="project" value="UniProtKB-SubCell"/>
</dbReference>
<evidence type="ECO:0000256" key="1">
    <source>
        <dbReference type="ARBA" id="ARBA00005047"/>
    </source>
</evidence>
<dbReference type="FunFam" id="3.30.230.40:FF:000001">
    <property type="entry name" value="Imidazoleglycerol-phosphate dehydratase HisB"/>
    <property type="match status" value="1"/>
</dbReference>
<comment type="subcellular location">
    <subcellularLocation>
        <location evidence="6 7">Cytoplasm</location>
    </subcellularLocation>
</comment>
<dbReference type="PROSITE" id="PS00955">
    <property type="entry name" value="IGP_DEHYDRATASE_2"/>
    <property type="match status" value="1"/>
</dbReference>
<dbReference type="SUPFAM" id="SSF54211">
    <property type="entry name" value="Ribosomal protein S5 domain 2-like"/>
    <property type="match status" value="2"/>
</dbReference>
<comment type="similarity">
    <text evidence="6 7">Belongs to the imidazoleglycerol-phosphate dehydratase family.</text>
</comment>
<dbReference type="HAMAP" id="MF_00076">
    <property type="entry name" value="HisB"/>
    <property type="match status" value="1"/>
</dbReference>
<dbReference type="FunFam" id="3.30.230.40:FF:000003">
    <property type="entry name" value="Imidazoleglycerol-phosphate dehydratase HisB"/>
    <property type="match status" value="1"/>
</dbReference>
<reference evidence="8" key="1">
    <citation type="submission" date="2020-08" db="EMBL/GenBank/DDBJ databases">
        <authorList>
            <person name="Liu C."/>
            <person name="Sun Q."/>
        </authorList>
    </citation>
    <scope>NUCLEOTIDE SEQUENCE</scope>
    <source>
        <strain evidence="8">BX16</strain>
    </source>
</reference>
<dbReference type="AlphaFoldDB" id="A0A923NG22"/>
<dbReference type="PANTHER" id="PTHR23133">
    <property type="entry name" value="IMIDAZOLEGLYCEROL-PHOSPHATE DEHYDRATASE HIS7"/>
    <property type="match status" value="1"/>
</dbReference>
<dbReference type="Gene3D" id="3.30.230.40">
    <property type="entry name" value="Imidazole glycerol phosphate dehydratase, domain 1"/>
    <property type="match status" value="2"/>
</dbReference>
<accession>A0A923NG22</accession>
<proteinExistence type="inferred from homology"/>
<evidence type="ECO:0000256" key="7">
    <source>
        <dbReference type="RuleBase" id="RU000599"/>
    </source>
</evidence>
<dbReference type="InterPro" id="IPR020565">
    <property type="entry name" value="ImidazoleglycerP_deHydtase_CS"/>
</dbReference>
<organism evidence="8 9">
    <name type="scientific">Lentihominibacter faecis</name>
    <dbReference type="NCBI Taxonomy" id="2764712"/>
    <lineage>
        <taxon>Bacteria</taxon>
        <taxon>Bacillati</taxon>
        <taxon>Bacillota</taxon>
        <taxon>Clostridia</taxon>
        <taxon>Peptostreptococcales</taxon>
        <taxon>Anaerovoracaceae</taxon>
        <taxon>Lentihominibacter</taxon>
    </lineage>
</organism>
<comment type="catalytic activity">
    <reaction evidence="6 7">
        <text>D-erythro-1-(imidazol-4-yl)glycerol 3-phosphate = 3-(imidazol-4-yl)-2-oxopropyl phosphate + H2O</text>
        <dbReference type="Rhea" id="RHEA:11040"/>
        <dbReference type="ChEBI" id="CHEBI:15377"/>
        <dbReference type="ChEBI" id="CHEBI:57766"/>
        <dbReference type="ChEBI" id="CHEBI:58278"/>
        <dbReference type="EC" id="4.2.1.19"/>
    </reaction>
</comment>
<dbReference type="InterPro" id="IPR020568">
    <property type="entry name" value="Ribosomal_Su5_D2-typ_SF"/>
</dbReference>
<dbReference type="GO" id="GO:0004424">
    <property type="term" value="F:imidazoleglycerol-phosphate dehydratase activity"/>
    <property type="evidence" value="ECO:0007669"/>
    <property type="project" value="UniProtKB-UniRule"/>
</dbReference>
<keyword evidence="5 6" id="KW-0456">Lyase</keyword>
<gene>
    <name evidence="6 8" type="primary">hisB</name>
    <name evidence="8" type="ORF">H8876_08090</name>
</gene>
<sequence>MRRKKIVRDTKETQIILALEVDGTGAYEIDTGCGFFNHMMELFTRHGRFDIAIDCKGDTDVDYHHTVEDIGIALGRAFREALGDKKGIYRYGSMLLPMDEALILTAVDIGGRSSVNFDVEIPAQKVGDFDTELVKEFVLALAREMGLTVHIRMLAGENTHHIIEGIFKSLGRSLRQACAIEEEYADEIPSTKGVL</sequence>
<dbReference type="Proteomes" id="UP000644115">
    <property type="component" value="Unassembled WGS sequence"/>
</dbReference>
<keyword evidence="3 6" id="KW-0028">Amino-acid biosynthesis</keyword>
<evidence type="ECO:0000256" key="4">
    <source>
        <dbReference type="ARBA" id="ARBA00023102"/>
    </source>
</evidence>
<dbReference type="EMBL" id="JACRWC010000103">
    <property type="protein sequence ID" value="MBC5999957.1"/>
    <property type="molecule type" value="Genomic_DNA"/>
</dbReference>
<keyword evidence="4 6" id="KW-0368">Histidine biosynthesis</keyword>
<comment type="pathway">
    <text evidence="1 6 7">Amino-acid biosynthesis; L-histidine biosynthesis; L-histidine from 5-phospho-alpha-D-ribose 1-diphosphate: step 6/9.</text>
</comment>
<evidence type="ECO:0000256" key="2">
    <source>
        <dbReference type="ARBA" id="ARBA00016664"/>
    </source>
</evidence>
<evidence type="ECO:0000313" key="9">
    <source>
        <dbReference type="Proteomes" id="UP000644115"/>
    </source>
</evidence>
<dbReference type="InterPro" id="IPR038494">
    <property type="entry name" value="IGPD_sf"/>
</dbReference>
<dbReference type="RefSeq" id="WP_249287322.1">
    <property type="nucleotide sequence ID" value="NZ_JACRWC010000103.1"/>
</dbReference>